<feature type="non-terminal residue" evidence="2">
    <location>
        <position position="1"/>
    </location>
</feature>
<dbReference type="SUPFAM" id="SSF52540">
    <property type="entry name" value="P-loop containing nucleoside triphosphate hydrolases"/>
    <property type="match status" value="1"/>
</dbReference>
<keyword evidence="3" id="KW-1185">Reference proteome</keyword>
<name>A0A084ANN3_STACB</name>
<dbReference type="Proteomes" id="UP000028045">
    <property type="component" value="Unassembled WGS sequence"/>
</dbReference>
<organism evidence="2 3">
    <name type="scientific">Stachybotrys chartarum (strain CBS 109288 / IBT 7711)</name>
    <name type="common">Toxic black mold</name>
    <name type="synonym">Stilbospora chartarum</name>
    <dbReference type="NCBI Taxonomy" id="1280523"/>
    <lineage>
        <taxon>Eukaryota</taxon>
        <taxon>Fungi</taxon>
        <taxon>Dikarya</taxon>
        <taxon>Ascomycota</taxon>
        <taxon>Pezizomycotina</taxon>
        <taxon>Sordariomycetes</taxon>
        <taxon>Hypocreomycetidae</taxon>
        <taxon>Hypocreales</taxon>
        <taxon>Stachybotryaceae</taxon>
        <taxon>Stachybotrys</taxon>
    </lineage>
</organism>
<dbReference type="OrthoDB" id="194358at2759"/>
<protein>
    <submittedName>
        <fullName evidence="2">Uncharacterized protein</fullName>
    </submittedName>
</protein>
<dbReference type="AlphaFoldDB" id="A0A084ANN3"/>
<gene>
    <name evidence="2" type="ORF">S7711_10134</name>
</gene>
<dbReference type="EMBL" id="KL648639">
    <property type="protein sequence ID" value="KEY66912.1"/>
    <property type="molecule type" value="Genomic_DNA"/>
</dbReference>
<proteinExistence type="predicted"/>
<reference evidence="2 3" key="1">
    <citation type="journal article" date="2014" name="BMC Genomics">
        <title>Comparative genome sequencing reveals chemotype-specific gene clusters in the toxigenic black mold Stachybotrys.</title>
        <authorList>
            <person name="Semeiks J."/>
            <person name="Borek D."/>
            <person name="Otwinowski Z."/>
            <person name="Grishin N.V."/>
        </authorList>
    </citation>
    <scope>NUCLEOTIDE SEQUENCE [LARGE SCALE GENOMIC DNA]</scope>
    <source>
        <strain evidence="3">CBS 109288 / IBT 7711</strain>
    </source>
</reference>
<dbReference type="HOGENOM" id="CLU_549315_0_0_1"/>
<evidence type="ECO:0000313" key="2">
    <source>
        <dbReference type="EMBL" id="KEY66912.1"/>
    </source>
</evidence>
<sequence>FALKALPESDREVDDVETKDSKASGLLPHTKLTAVSAAHAQYYPMITTRDFHVMSNTIRNIKNINSLGLPSELESSCVDLNTFDPNASSGIGDSALIRREINQTKLRRFKESLDALYWVDKELQGSELPVENLLRQEIDEVYTPGGPELVTIWGNDMGPPAQNSVLLPPLPSRPNGRDDILNKLENAFFSHNEDSKIQSIKALIGPKGYDKSFIARTFVHSLQQSEAISVFWAKGRSETMVIGDLADPAGQCPWIYARYSIEEYTPKQLGDFLIRHLTWKFTWRWIMVFEDISSSTALYLSLNNAVPRGRRGTILFTTSGPNCLSLLGPVQTLPVPYSRGWTVLEAKLKTLVTISYFLTRLEQLSARVLITSDPPSTGTDWPASTTGRPSPWSDLAQHQLIILYVYTTLPLDTIVEVLHDSSRLEKYHLESSSHKKLVTLLDRDPQWLHPRTKEDVHRRIESFLVSPFGRTPIEQFTANHDIHHGIRRVTIIPYVLV</sequence>
<dbReference type="InterPro" id="IPR027417">
    <property type="entry name" value="P-loop_NTPase"/>
</dbReference>
<dbReference type="Gene3D" id="3.40.50.300">
    <property type="entry name" value="P-loop containing nucleotide triphosphate hydrolases"/>
    <property type="match status" value="1"/>
</dbReference>
<evidence type="ECO:0000256" key="1">
    <source>
        <dbReference type="SAM" id="MobiDB-lite"/>
    </source>
</evidence>
<accession>A0A084ANN3</accession>
<evidence type="ECO:0000313" key="3">
    <source>
        <dbReference type="Proteomes" id="UP000028045"/>
    </source>
</evidence>
<feature type="region of interest" description="Disordered" evidence="1">
    <location>
        <begin position="1"/>
        <end position="22"/>
    </location>
</feature>